<keyword evidence="3" id="KW-0677">Repeat</keyword>
<dbReference type="OrthoDB" id="283575at2759"/>
<dbReference type="PANTHER" id="PTHR24049:SF30">
    <property type="match status" value="1"/>
</dbReference>
<keyword evidence="4 6" id="KW-1015">Disulfide bond</keyword>
<dbReference type="InterPro" id="IPR036508">
    <property type="entry name" value="Chitin-bd_dom_sf"/>
</dbReference>
<evidence type="ECO:0000259" key="9">
    <source>
        <dbReference type="PROSITE" id="PS50940"/>
    </source>
</evidence>
<feature type="disulfide bond" evidence="6">
    <location>
        <begin position="478"/>
        <end position="487"/>
    </location>
</feature>
<feature type="domain" description="EGF-like" evidence="8">
    <location>
        <begin position="67"/>
        <end position="103"/>
    </location>
</feature>
<dbReference type="InterPro" id="IPR051022">
    <property type="entry name" value="Notch_Cell-Fate_Det"/>
</dbReference>
<feature type="disulfide bond" evidence="6">
    <location>
        <begin position="155"/>
        <end position="172"/>
    </location>
</feature>
<dbReference type="PANTHER" id="PTHR24049">
    <property type="entry name" value="CRUMBS FAMILY MEMBER"/>
    <property type="match status" value="1"/>
</dbReference>
<dbReference type="FunFam" id="2.10.25.10:FF:000012">
    <property type="entry name" value="Delta-like protein"/>
    <property type="match status" value="1"/>
</dbReference>
<dbReference type="PRINTS" id="PR00010">
    <property type="entry name" value="EGFBLOOD"/>
</dbReference>
<feature type="domain" description="EGF-like" evidence="8">
    <location>
        <begin position="514"/>
        <end position="548"/>
    </location>
</feature>
<feature type="disulfide bond" evidence="6">
    <location>
        <begin position="366"/>
        <end position="375"/>
    </location>
</feature>
<dbReference type="GO" id="GO:0045197">
    <property type="term" value="P:establishment or maintenance of epithelial cell apical/basal polarity"/>
    <property type="evidence" value="ECO:0007669"/>
    <property type="project" value="TreeGrafter"/>
</dbReference>
<comment type="caution">
    <text evidence="6">Lacks conserved residue(s) required for the propagation of feature annotation.</text>
</comment>
<dbReference type="GO" id="GO:0005886">
    <property type="term" value="C:plasma membrane"/>
    <property type="evidence" value="ECO:0007669"/>
    <property type="project" value="TreeGrafter"/>
</dbReference>
<dbReference type="SUPFAM" id="SSF57196">
    <property type="entry name" value="EGF/Laminin"/>
    <property type="match status" value="6"/>
</dbReference>
<dbReference type="GO" id="GO:0032991">
    <property type="term" value="C:protein-containing complex"/>
    <property type="evidence" value="ECO:0007669"/>
    <property type="project" value="TreeGrafter"/>
</dbReference>
<dbReference type="SMART" id="SM00181">
    <property type="entry name" value="EGF"/>
    <property type="match status" value="11"/>
</dbReference>
<feature type="domain" description="EGF-like" evidence="8">
    <location>
        <begin position="558"/>
        <end position="594"/>
    </location>
</feature>
<feature type="disulfide bond" evidence="6">
    <location>
        <begin position="55"/>
        <end position="64"/>
    </location>
</feature>
<sequence length="661" mass="71425">MTSINSLTTTLMPIYILIILSWFNHLTMSEVCTPDVCNKHGTCIPNNSNSFTCKCDAGFVGSTCNQELDECASNPCLNNGTCTDLENGFLCRCPPEWNGTVCAEPKNPCQSSPCGTLGKCIVTNQPQIPYYCHCPDGQNTMFKCADPNPCSPNPCGSGECEITANLLNGYICRCLDGTVQMTNCSEPKDPCVTIPCGPQGRCISLDAAPKGYMCMCQVDGVSYTTIDTCPTTSSFCTHMTCKNGGICVPFSPDEPSCTVGQLGSTCCQCPPNYTGLRCEQGMLFITEYLVTQFSLYTLEIDFCSSNPCKNNGRCLSGKAGYRCHCYDGYMGDRCDVKTIGSGCSSNPCTVGICYQLKDGGSYVCICPDGTLNLSCSSTNVTQNLFTLPPLPPQPSTPETLTLFGNNAKFRGGASVNIGSPVSTCNPSTKDVCNGGQCVLIETGVYACRCREDINECASNPCLGGGTCYDLINAYSCFCPDRVFRSQCNSSIEMNYKSSSVSLNNLSGNQGEKSFQTECRCRNGGKCYSNSNNEKICQCVNGFTGSFCEIPISTRINSGQARCILSSCQNGATCQEQGLNTVCVCKPGYTGERCETEYFRCQGNGRFTDVANCKQGRYFECVYFGQYDLNLPNGILYSRTCPPGLWFNTLNDRCDYPSGVKC</sequence>
<dbReference type="GO" id="GO:0019904">
    <property type="term" value="F:protein domain specific binding"/>
    <property type="evidence" value="ECO:0007669"/>
    <property type="project" value="UniProtKB-ARBA"/>
</dbReference>
<dbReference type="GO" id="GO:0035282">
    <property type="term" value="P:segmentation"/>
    <property type="evidence" value="ECO:0007669"/>
    <property type="project" value="UniProtKB-ARBA"/>
</dbReference>
<reference evidence="10" key="1">
    <citation type="submission" date="2021-02" db="EMBL/GenBank/DDBJ databases">
        <authorList>
            <person name="Nowell W R."/>
        </authorList>
    </citation>
    <scope>NUCLEOTIDE SEQUENCE</scope>
</reference>
<dbReference type="SUPFAM" id="SSF57625">
    <property type="entry name" value="Invertebrate chitin-binding proteins"/>
    <property type="match status" value="1"/>
</dbReference>
<dbReference type="AlphaFoldDB" id="A0A814NVU1"/>
<evidence type="ECO:0000256" key="3">
    <source>
        <dbReference type="ARBA" id="ARBA00022737"/>
    </source>
</evidence>
<feature type="chain" id="PRO_5032801897" evidence="7">
    <location>
        <begin position="30"/>
        <end position="661"/>
    </location>
</feature>
<evidence type="ECO:0000256" key="5">
    <source>
        <dbReference type="ARBA" id="ARBA00023180"/>
    </source>
</evidence>
<evidence type="ECO:0000256" key="7">
    <source>
        <dbReference type="SAM" id="SignalP"/>
    </source>
</evidence>
<dbReference type="PROSITE" id="PS50026">
    <property type="entry name" value="EGF_3"/>
    <property type="match status" value="9"/>
</dbReference>
<dbReference type="InterPro" id="IPR000152">
    <property type="entry name" value="EGF-type_Asp/Asn_hydroxyl_site"/>
</dbReference>
<evidence type="ECO:0000256" key="4">
    <source>
        <dbReference type="ARBA" id="ARBA00023157"/>
    </source>
</evidence>
<dbReference type="GO" id="GO:0008061">
    <property type="term" value="F:chitin binding"/>
    <property type="evidence" value="ECO:0007669"/>
    <property type="project" value="InterPro"/>
</dbReference>
<feature type="signal peptide" evidence="7">
    <location>
        <begin position="1"/>
        <end position="29"/>
    </location>
</feature>
<feature type="domain" description="EGF-like" evidence="8">
    <location>
        <begin position="339"/>
        <end position="376"/>
    </location>
</feature>
<feature type="domain" description="EGF-like" evidence="8">
    <location>
        <begin position="105"/>
        <end position="145"/>
    </location>
</feature>
<dbReference type="InterPro" id="IPR001881">
    <property type="entry name" value="EGF-like_Ca-bd_dom"/>
</dbReference>
<dbReference type="EMBL" id="CAJNOJ010000095">
    <property type="protein sequence ID" value="CAF1095615.1"/>
    <property type="molecule type" value="Genomic_DNA"/>
</dbReference>
<dbReference type="GO" id="GO:0048646">
    <property type="term" value="P:anatomical structure formation involved in morphogenesis"/>
    <property type="evidence" value="ECO:0007669"/>
    <property type="project" value="UniProtKB-ARBA"/>
</dbReference>
<dbReference type="FunFam" id="2.10.25.10:FF:000066">
    <property type="entry name" value="FAT atypical cadherin 4"/>
    <property type="match status" value="1"/>
</dbReference>
<feature type="disulfide bond" evidence="6">
    <location>
        <begin position="150"/>
        <end position="160"/>
    </location>
</feature>
<evidence type="ECO:0000256" key="2">
    <source>
        <dbReference type="ARBA" id="ARBA00022729"/>
    </source>
</evidence>
<proteinExistence type="predicted"/>
<feature type="domain" description="EGF-like" evidence="8">
    <location>
        <begin position="299"/>
        <end position="335"/>
    </location>
</feature>
<dbReference type="CDD" id="cd00054">
    <property type="entry name" value="EGF_CA"/>
    <property type="match status" value="3"/>
</dbReference>
<comment type="caution">
    <text evidence="10">The sequence shown here is derived from an EMBL/GenBank/DDBJ whole genome shotgun (WGS) entry which is preliminary data.</text>
</comment>
<feature type="disulfide bond" evidence="6">
    <location>
        <begin position="538"/>
        <end position="547"/>
    </location>
</feature>
<dbReference type="GO" id="GO:0005576">
    <property type="term" value="C:extracellular region"/>
    <property type="evidence" value="ECO:0007669"/>
    <property type="project" value="InterPro"/>
</dbReference>
<name>A0A814NVU1_ADIRI</name>
<feature type="disulfide bond" evidence="6">
    <location>
        <begin position="343"/>
        <end position="353"/>
    </location>
</feature>
<feature type="domain" description="Chitin-binding type-2" evidence="9">
    <location>
        <begin position="597"/>
        <end position="661"/>
    </location>
</feature>
<organism evidence="10 11">
    <name type="scientific">Adineta ricciae</name>
    <name type="common">Rotifer</name>
    <dbReference type="NCBI Taxonomy" id="249248"/>
    <lineage>
        <taxon>Eukaryota</taxon>
        <taxon>Metazoa</taxon>
        <taxon>Spiralia</taxon>
        <taxon>Gnathifera</taxon>
        <taxon>Rotifera</taxon>
        <taxon>Eurotatoria</taxon>
        <taxon>Bdelloidea</taxon>
        <taxon>Adinetida</taxon>
        <taxon>Adinetidae</taxon>
        <taxon>Adineta</taxon>
    </lineage>
</organism>
<accession>A0A814NVU1</accession>
<evidence type="ECO:0000313" key="11">
    <source>
        <dbReference type="Proteomes" id="UP000663852"/>
    </source>
</evidence>
<dbReference type="GO" id="GO:0005509">
    <property type="term" value="F:calcium ion binding"/>
    <property type="evidence" value="ECO:0007669"/>
    <property type="project" value="InterPro"/>
</dbReference>
<keyword evidence="1 6" id="KW-0245">EGF-like domain</keyword>
<dbReference type="Proteomes" id="UP000663852">
    <property type="component" value="Unassembled WGS sequence"/>
</dbReference>
<gene>
    <name evidence="10" type="ORF">EDS130_LOCUS19720</name>
</gene>
<feature type="disulfide bond" evidence="6">
    <location>
        <begin position="93"/>
        <end position="102"/>
    </location>
</feature>
<feature type="disulfide bond" evidence="6">
    <location>
        <begin position="325"/>
        <end position="334"/>
    </location>
</feature>
<evidence type="ECO:0000259" key="8">
    <source>
        <dbReference type="PROSITE" id="PS50026"/>
    </source>
</evidence>
<evidence type="ECO:0000313" key="10">
    <source>
        <dbReference type="EMBL" id="CAF1095615.1"/>
    </source>
</evidence>
<dbReference type="PROSITE" id="PS00022">
    <property type="entry name" value="EGF_1"/>
    <property type="match status" value="6"/>
</dbReference>
<feature type="disulfide bond" evidence="6">
    <location>
        <begin position="584"/>
        <end position="593"/>
    </location>
</feature>
<evidence type="ECO:0000256" key="6">
    <source>
        <dbReference type="PROSITE-ProRule" id="PRU00076"/>
    </source>
</evidence>
<feature type="domain" description="EGF-like" evidence="8">
    <location>
        <begin position="146"/>
        <end position="185"/>
    </location>
</feature>
<keyword evidence="5" id="KW-0325">Glycoprotein</keyword>
<dbReference type="Pfam" id="PF00008">
    <property type="entry name" value="EGF"/>
    <property type="match status" value="5"/>
</dbReference>
<dbReference type="PROSITE" id="PS01186">
    <property type="entry name" value="EGF_2"/>
    <property type="match status" value="4"/>
</dbReference>
<dbReference type="InterPro" id="IPR002557">
    <property type="entry name" value="Chitin-bd_dom"/>
</dbReference>
<dbReference type="FunFam" id="2.10.25.10:FF:000122">
    <property type="entry name" value="Protein crumbs homolog 2"/>
    <property type="match status" value="1"/>
</dbReference>
<dbReference type="PROSITE" id="PS01187">
    <property type="entry name" value="EGF_CA"/>
    <property type="match status" value="2"/>
</dbReference>
<protein>
    <submittedName>
        <fullName evidence="10">Uncharacterized protein</fullName>
    </submittedName>
</protein>
<evidence type="ECO:0000256" key="1">
    <source>
        <dbReference type="ARBA" id="ARBA00022536"/>
    </source>
</evidence>
<keyword evidence="2 7" id="KW-0732">Signal</keyword>
<dbReference type="PROSITE" id="PS50940">
    <property type="entry name" value="CHIT_BIND_II"/>
    <property type="match status" value="1"/>
</dbReference>
<dbReference type="GO" id="GO:0030097">
    <property type="term" value="P:hemopoiesis"/>
    <property type="evidence" value="ECO:0007669"/>
    <property type="project" value="UniProtKB-ARBA"/>
</dbReference>
<feature type="domain" description="EGF-like" evidence="8">
    <location>
        <begin position="452"/>
        <end position="488"/>
    </location>
</feature>
<dbReference type="PROSITE" id="PS00010">
    <property type="entry name" value="ASX_HYDROXYL"/>
    <property type="match status" value="2"/>
</dbReference>
<dbReference type="GO" id="GO:0007157">
    <property type="term" value="P:heterophilic cell-cell adhesion via plasma membrane cell adhesion molecules"/>
    <property type="evidence" value="ECO:0007669"/>
    <property type="project" value="TreeGrafter"/>
</dbReference>
<dbReference type="GO" id="GO:0009952">
    <property type="term" value="P:anterior/posterior pattern specification"/>
    <property type="evidence" value="ECO:0007669"/>
    <property type="project" value="UniProtKB-ARBA"/>
</dbReference>
<dbReference type="InterPro" id="IPR018097">
    <property type="entry name" value="EGF_Ca-bd_CS"/>
</dbReference>
<feature type="domain" description="EGF-like" evidence="8">
    <location>
        <begin position="28"/>
        <end position="65"/>
    </location>
</feature>
<dbReference type="SMART" id="SM00179">
    <property type="entry name" value="EGF_CA"/>
    <property type="match status" value="5"/>
</dbReference>
<dbReference type="Gene3D" id="2.10.25.10">
    <property type="entry name" value="Laminin"/>
    <property type="match status" value="8"/>
</dbReference>
<dbReference type="GO" id="GO:0048863">
    <property type="term" value="P:stem cell differentiation"/>
    <property type="evidence" value="ECO:0007669"/>
    <property type="project" value="UniProtKB-ARBA"/>
</dbReference>
<dbReference type="InterPro" id="IPR000742">
    <property type="entry name" value="EGF"/>
</dbReference>